<feature type="domain" description="Carbohydrate kinase PfkB" evidence="4">
    <location>
        <begin position="9"/>
        <end position="281"/>
    </location>
</feature>
<dbReference type="EMBL" id="JBHUOS010000001">
    <property type="protein sequence ID" value="MFD2914118.1"/>
    <property type="molecule type" value="Genomic_DNA"/>
</dbReference>
<dbReference type="InterPro" id="IPR029056">
    <property type="entry name" value="Ribokinase-like"/>
</dbReference>
<dbReference type="Proteomes" id="UP001597548">
    <property type="component" value="Unassembled WGS sequence"/>
</dbReference>
<dbReference type="RefSeq" id="WP_194507208.1">
    <property type="nucleotide sequence ID" value="NZ_JADILU010000002.1"/>
</dbReference>
<accession>A0ABW5ZPZ6</accession>
<evidence type="ECO:0000313" key="6">
    <source>
        <dbReference type="Proteomes" id="UP001597548"/>
    </source>
</evidence>
<dbReference type="InterPro" id="IPR011611">
    <property type="entry name" value="PfkB_dom"/>
</dbReference>
<name>A0ABW5ZPZ6_9FLAO</name>
<dbReference type="PANTHER" id="PTHR43085">
    <property type="entry name" value="HEXOKINASE FAMILY MEMBER"/>
    <property type="match status" value="1"/>
</dbReference>
<dbReference type="CDD" id="cd01167">
    <property type="entry name" value="bac_FRK"/>
    <property type="match status" value="1"/>
</dbReference>
<proteinExistence type="inferred from homology"/>
<comment type="caution">
    <text evidence="5">The sequence shown here is derived from an EMBL/GenBank/DDBJ whole genome shotgun (WGS) entry which is preliminary data.</text>
</comment>
<evidence type="ECO:0000256" key="1">
    <source>
        <dbReference type="ARBA" id="ARBA00010688"/>
    </source>
</evidence>
<evidence type="ECO:0000313" key="5">
    <source>
        <dbReference type="EMBL" id="MFD2914118.1"/>
    </source>
</evidence>
<evidence type="ECO:0000256" key="2">
    <source>
        <dbReference type="ARBA" id="ARBA00022679"/>
    </source>
</evidence>
<dbReference type="EC" id="2.7.1.-" evidence="5"/>
<keyword evidence="2 5" id="KW-0808">Transferase</keyword>
<sequence>MKNLVCFGEVLWDVFPTHKKIGGAPLNVALRLQSLDNNVSIISRIGNDKKGHKIEAYINKHGLNTENLQLDKSLKTGKVQVMLNEKGSASYEIKYPRAWDKIELTEKSKSITAQADAFVFGSLIARDETSKHTLYELLKLAKYKIFDVNLRKPYYTIEVLSYLMKQADFIKFNDDEIFEIAKKLKPNTNSLEQNIRFIAEYTNTKSICVTKGRHGAILYYNDTFYYNSGYQIKVVDTVGAGDSFLATLINKLLKEDHPQEAIDYACAVGALVAGSKGANPEISTEDITKFVDPNN</sequence>
<organism evidence="5 6">
    <name type="scientific">Psychroserpens luteus</name>
    <dbReference type="NCBI Taxonomy" id="1434066"/>
    <lineage>
        <taxon>Bacteria</taxon>
        <taxon>Pseudomonadati</taxon>
        <taxon>Bacteroidota</taxon>
        <taxon>Flavobacteriia</taxon>
        <taxon>Flavobacteriales</taxon>
        <taxon>Flavobacteriaceae</taxon>
        <taxon>Psychroserpens</taxon>
    </lineage>
</organism>
<gene>
    <name evidence="5" type="ORF">ACFS29_00575</name>
</gene>
<reference evidence="6" key="1">
    <citation type="journal article" date="2019" name="Int. J. Syst. Evol. Microbiol.">
        <title>The Global Catalogue of Microorganisms (GCM) 10K type strain sequencing project: providing services to taxonomists for standard genome sequencing and annotation.</title>
        <authorList>
            <consortium name="The Broad Institute Genomics Platform"/>
            <consortium name="The Broad Institute Genome Sequencing Center for Infectious Disease"/>
            <person name="Wu L."/>
            <person name="Ma J."/>
        </authorList>
    </citation>
    <scope>NUCLEOTIDE SEQUENCE [LARGE SCALE GENOMIC DNA]</scope>
    <source>
        <strain evidence="6">KCTC 32514</strain>
    </source>
</reference>
<dbReference type="Pfam" id="PF00294">
    <property type="entry name" value="PfkB"/>
    <property type="match status" value="1"/>
</dbReference>
<evidence type="ECO:0000259" key="4">
    <source>
        <dbReference type="Pfam" id="PF00294"/>
    </source>
</evidence>
<evidence type="ECO:0000256" key="3">
    <source>
        <dbReference type="ARBA" id="ARBA00022777"/>
    </source>
</evidence>
<keyword evidence="6" id="KW-1185">Reference proteome</keyword>
<keyword evidence="3 5" id="KW-0418">Kinase</keyword>
<dbReference type="InterPro" id="IPR050306">
    <property type="entry name" value="PfkB_Carbo_kinase"/>
</dbReference>
<dbReference type="PANTHER" id="PTHR43085:SF57">
    <property type="entry name" value="CARBOHYDRATE KINASE PFKB DOMAIN-CONTAINING PROTEIN"/>
    <property type="match status" value="1"/>
</dbReference>
<comment type="similarity">
    <text evidence="1">Belongs to the carbohydrate kinase PfkB family.</text>
</comment>
<protein>
    <submittedName>
        <fullName evidence="5">Carbohydrate kinase family protein</fullName>
        <ecNumber evidence="5">2.7.1.-</ecNumber>
    </submittedName>
</protein>
<dbReference type="GO" id="GO:0016301">
    <property type="term" value="F:kinase activity"/>
    <property type="evidence" value="ECO:0007669"/>
    <property type="project" value="UniProtKB-KW"/>
</dbReference>
<dbReference type="Gene3D" id="3.40.1190.20">
    <property type="match status" value="1"/>
</dbReference>
<dbReference type="SUPFAM" id="SSF53613">
    <property type="entry name" value="Ribokinase-like"/>
    <property type="match status" value="1"/>
</dbReference>